<feature type="region of interest" description="Disordered" evidence="1">
    <location>
        <begin position="87"/>
        <end position="161"/>
    </location>
</feature>
<feature type="region of interest" description="Disordered" evidence="1">
    <location>
        <begin position="297"/>
        <end position="435"/>
    </location>
</feature>
<feature type="compositionally biased region" description="Polar residues" evidence="1">
    <location>
        <begin position="320"/>
        <end position="332"/>
    </location>
</feature>
<evidence type="ECO:0000256" key="1">
    <source>
        <dbReference type="SAM" id="MobiDB-lite"/>
    </source>
</evidence>
<dbReference type="PANTHER" id="PTHR48148">
    <property type="entry name" value="KERATINOCYTE PROLINE-RICH PROTEIN"/>
    <property type="match status" value="1"/>
</dbReference>
<name>A0ABR1ILT0_9AGAR</name>
<feature type="compositionally biased region" description="Polar residues" evidence="1">
    <location>
        <begin position="261"/>
        <end position="274"/>
    </location>
</feature>
<feature type="region of interest" description="Disordered" evidence="1">
    <location>
        <begin position="477"/>
        <end position="510"/>
    </location>
</feature>
<evidence type="ECO:0000313" key="2">
    <source>
        <dbReference type="EMBL" id="KAK7433943.1"/>
    </source>
</evidence>
<feature type="compositionally biased region" description="Basic and acidic residues" evidence="1">
    <location>
        <begin position="565"/>
        <end position="575"/>
    </location>
</feature>
<accession>A0ABR1ILT0</accession>
<feature type="compositionally biased region" description="Basic and acidic residues" evidence="1">
    <location>
        <begin position="114"/>
        <end position="130"/>
    </location>
</feature>
<feature type="compositionally biased region" description="Acidic residues" evidence="1">
    <location>
        <begin position="232"/>
        <end position="258"/>
    </location>
</feature>
<feature type="compositionally biased region" description="Basic residues" evidence="1">
    <location>
        <begin position="140"/>
        <end position="149"/>
    </location>
</feature>
<feature type="region of interest" description="Disordered" evidence="1">
    <location>
        <begin position="551"/>
        <end position="575"/>
    </location>
</feature>
<keyword evidence="3" id="KW-1185">Reference proteome</keyword>
<proteinExistence type="predicted"/>
<feature type="compositionally biased region" description="Low complexity" evidence="1">
    <location>
        <begin position="477"/>
        <end position="495"/>
    </location>
</feature>
<feature type="compositionally biased region" description="Pro residues" evidence="1">
    <location>
        <begin position="336"/>
        <end position="355"/>
    </location>
</feature>
<comment type="caution">
    <text evidence="2">The sequence shown here is derived from an EMBL/GenBank/DDBJ whole genome shotgun (WGS) entry which is preliminary data.</text>
</comment>
<feature type="compositionally biased region" description="Basic and acidic residues" evidence="1">
    <location>
        <begin position="150"/>
        <end position="161"/>
    </location>
</feature>
<dbReference type="Proteomes" id="UP001498398">
    <property type="component" value="Unassembled WGS sequence"/>
</dbReference>
<evidence type="ECO:0000313" key="3">
    <source>
        <dbReference type="Proteomes" id="UP001498398"/>
    </source>
</evidence>
<feature type="region of interest" description="Disordered" evidence="1">
    <location>
        <begin position="219"/>
        <end position="283"/>
    </location>
</feature>
<dbReference type="PANTHER" id="PTHR48148:SF3">
    <property type="entry name" value="KERATINOCYTE PROLINE-RICH PROTEIN"/>
    <property type="match status" value="1"/>
</dbReference>
<gene>
    <name evidence="2" type="ORF">VKT23_020471</name>
</gene>
<dbReference type="EMBL" id="JBANRG010000135">
    <property type="protein sequence ID" value="KAK7433943.1"/>
    <property type="molecule type" value="Genomic_DNA"/>
</dbReference>
<feature type="compositionally biased region" description="Pro residues" evidence="1">
    <location>
        <begin position="368"/>
        <end position="380"/>
    </location>
</feature>
<organism evidence="2 3">
    <name type="scientific">Marasmiellus scandens</name>
    <dbReference type="NCBI Taxonomy" id="2682957"/>
    <lineage>
        <taxon>Eukaryota</taxon>
        <taxon>Fungi</taxon>
        <taxon>Dikarya</taxon>
        <taxon>Basidiomycota</taxon>
        <taxon>Agaricomycotina</taxon>
        <taxon>Agaricomycetes</taxon>
        <taxon>Agaricomycetidae</taxon>
        <taxon>Agaricales</taxon>
        <taxon>Marasmiineae</taxon>
        <taxon>Omphalotaceae</taxon>
        <taxon>Marasmiellus</taxon>
    </lineage>
</organism>
<feature type="compositionally biased region" description="Polar residues" evidence="1">
    <location>
        <begin position="88"/>
        <end position="104"/>
    </location>
</feature>
<feature type="compositionally biased region" description="Polar residues" evidence="1">
    <location>
        <begin position="424"/>
        <end position="435"/>
    </location>
</feature>
<reference evidence="2 3" key="1">
    <citation type="submission" date="2024-01" db="EMBL/GenBank/DDBJ databases">
        <title>A draft genome for the cacao thread blight pathogen Marasmiellus scandens.</title>
        <authorList>
            <person name="Baruah I.K."/>
            <person name="Leung J."/>
            <person name="Bukari Y."/>
            <person name="Amoako-Attah I."/>
            <person name="Meinhardt L.W."/>
            <person name="Bailey B.A."/>
            <person name="Cohen S.P."/>
        </authorList>
    </citation>
    <scope>NUCLEOTIDE SEQUENCE [LARGE SCALE GENOMIC DNA]</scope>
    <source>
        <strain evidence="2 3">GH-19</strain>
    </source>
</reference>
<protein>
    <submittedName>
        <fullName evidence="2">Uncharacterized protein</fullName>
    </submittedName>
</protein>
<sequence>MRFSSWETDTVFLRILSLICPKLQAHYSTSNNSELEHALALIEAQKQLISSKTQLFNLQKAQSLLEAKLEAKDDEINELKRKLEEIKNTSTPGLGPASTTSTLPFTIPTLPPQLDHEDYPESWEEKKQDDCGETDGLAPSKRRGQPRKGSRGERWPMFQDEHGTNFEPDQWCSAKQIARNFVYGTLLNTPDFKFLRLTAGLWKVKLVVHRIFSDWKKRTYSTSKQPASVNDDNNDDNNDDDNDDDNDDNDNNDNDDDMPQPQLTPEPSQTQWLSEPTPVPSSEPLLELQPAHILREPAPQPQLTPEPSQTQWLFEPALQPQLTPEPSQTQRLSEPAPQPQPAHIPHEPAPQPQLTPEPSQTQRLSEPAPQPQPTPEPAPACTPQLPLLEPAHSSPLQEEMMQQDGDLVPSLHAETDGRNFEARPNQSVPQSATSQWDISMDIDSFSALTSNLFNMHGTPIQVTQHPLDSTITPVVPSPELSTPGSSSSIPSANDSHVSAPISQASGKKQRVTLRQVYLKEWKEKPENHSKSEKVFEQDWKALKAELERDLTKRTEWQQKQQSASKSERTKKSTGS</sequence>